<gene>
    <name evidence="3" type="ORF">GR183_02990</name>
</gene>
<comment type="caution">
    <text evidence="3">The sequence shown here is derived from an EMBL/GenBank/DDBJ whole genome shotgun (WGS) entry which is preliminary data.</text>
</comment>
<accession>A0A7X3LRQ4</accession>
<keyword evidence="1" id="KW-0812">Transmembrane</keyword>
<dbReference type="GO" id="GO:0090313">
    <property type="term" value="P:regulation of protein targeting to membrane"/>
    <property type="evidence" value="ECO:0007669"/>
    <property type="project" value="TreeGrafter"/>
</dbReference>
<evidence type="ECO:0000313" key="3">
    <source>
        <dbReference type="EMBL" id="MXN63858.1"/>
    </source>
</evidence>
<feature type="domain" description="AsmA" evidence="2">
    <location>
        <begin position="455"/>
        <end position="738"/>
    </location>
</feature>
<dbReference type="RefSeq" id="WP_160774078.1">
    <property type="nucleotide sequence ID" value="NZ_WUMV01000001.1"/>
</dbReference>
<dbReference type="Proteomes" id="UP000433101">
    <property type="component" value="Unassembled WGS sequence"/>
</dbReference>
<dbReference type="InterPro" id="IPR007844">
    <property type="entry name" value="AsmA"/>
</dbReference>
<dbReference type="GO" id="GO:0005886">
    <property type="term" value="C:plasma membrane"/>
    <property type="evidence" value="ECO:0007669"/>
    <property type="project" value="TreeGrafter"/>
</dbReference>
<evidence type="ECO:0000256" key="1">
    <source>
        <dbReference type="SAM" id="Phobius"/>
    </source>
</evidence>
<evidence type="ECO:0000313" key="4">
    <source>
        <dbReference type="Proteomes" id="UP000433101"/>
    </source>
</evidence>
<dbReference type="AlphaFoldDB" id="A0A7X3LRQ4"/>
<dbReference type="PANTHER" id="PTHR30441:SF4">
    <property type="entry name" value="PROTEIN ASMA"/>
    <property type="match status" value="1"/>
</dbReference>
<dbReference type="InterPro" id="IPR052894">
    <property type="entry name" value="AsmA-related"/>
</dbReference>
<proteinExistence type="predicted"/>
<dbReference type="EMBL" id="WUMV01000001">
    <property type="protein sequence ID" value="MXN63858.1"/>
    <property type="molecule type" value="Genomic_DNA"/>
</dbReference>
<sequence>MWRRVLKRVAFAIAVVVLAGAALIAMILYAPFADNLRAAVLSEVLSVSLEREVVIEGEAKIAINDDLDIVARDLKIARRLFAEGEQPWHTLAEAHAKIPLSSIVEGSFALSGLELTGATVYLLGEAGEDIEGAETWSFAEMAYLPSYVLNDPLSENLVLQDFRLFHPDTGNGWETDIRITELSLKASKGRGKIELEIDGSANGVPLKAGGEFPNPRGPDFNGQANPFAVVASLKGLHFLLDGKMDVSDPIASISAELDLFLNPLGDFLELIELERVVEGGVDAKALLDGPLDALMATDIQTSLYLDSGDEAVVTGEIRDLVQGTGIDLVFDVELATEETAAKAQSLYKIVFTGFRGRTQGTADHLLVRDFVLETNAASAELTEVGPVWVEDIVRDENGRLGLKGIRLIDGEESAPILDLRGQILDALQLQDVEFSGKINLLLADILEGEVEGPEEDLGRLKGEIRLSDADGSLNLDELEASISGTDLITLEIRKEEVTDENGTHPALALEVDVPDFDAIEARFNEPPAKVKNVAFSGRVILREDGLGVSGNATVGQTSAEGNLDLADEDGVPVVTGNVKTGTLHLSDIRKSIEVLDFLDVKEEADLDLSAQLIEQMKVFLSVSVPAIAGAGKAASGLSAKIAYADRLITLDPFKMTYLGGSVATKARIDVGKSPVSLALNGRIDKLRMGTILKELGVPGIVTGTLNVSYDLTGVGSGADQFISSMSGKAAASIWSGTVGTRLIDLAGQSLVRWMFGNKADGDTAKLVCAVIPLNLKGGRGSAKTIVIETENVQIAGGGPIDFRNNTLDLSFLPRAKRPEVVEMVTTFAVRGRISNPEIVVLSGGGGGRVVGEIVTAPFNILGLIFSGGEEAKKAQEKKHKPCVLRKWTGPK</sequence>
<organism evidence="3 4">
    <name type="scientific">Stappia sediminis</name>
    <dbReference type="NCBI Taxonomy" id="2692190"/>
    <lineage>
        <taxon>Bacteria</taxon>
        <taxon>Pseudomonadati</taxon>
        <taxon>Pseudomonadota</taxon>
        <taxon>Alphaproteobacteria</taxon>
        <taxon>Hyphomicrobiales</taxon>
        <taxon>Stappiaceae</taxon>
        <taxon>Stappia</taxon>
    </lineage>
</organism>
<keyword evidence="4" id="KW-1185">Reference proteome</keyword>
<evidence type="ECO:0000259" key="2">
    <source>
        <dbReference type="Pfam" id="PF05170"/>
    </source>
</evidence>
<feature type="transmembrane region" description="Helical" evidence="1">
    <location>
        <begin position="9"/>
        <end position="32"/>
    </location>
</feature>
<protein>
    <submittedName>
        <fullName evidence="3">AsmA family protein</fullName>
    </submittedName>
</protein>
<name>A0A7X3LRQ4_9HYPH</name>
<keyword evidence="1" id="KW-0472">Membrane</keyword>
<dbReference type="Pfam" id="PF05170">
    <property type="entry name" value="AsmA"/>
    <property type="match status" value="1"/>
</dbReference>
<keyword evidence="1" id="KW-1133">Transmembrane helix</keyword>
<dbReference type="PANTHER" id="PTHR30441">
    <property type="entry name" value="DUF748 DOMAIN-CONTAINING PROTEIN"/>
    <property type="match status" value="1"/>
</dbReference>
<reference evidence="3 4" key="1">
    <citation type="submission" date="2019-12" db="EMBL/GenBank/DDBJ databases">
        <authorList>
            <person name="Li M."/>
        </authorList>
    </citation>
    <scope>NUCLEOTIDE SEQUENCE [LARGE SCALE GENOMIC DNA]</scope>
    <source>
        <strain evidence="3 4">GBMRC 2046</strain>
    </source>
</reference>